<dbReference type="SUPFAM" id="SSF49764">
    <property type="entry name" value="HSP20-like chaperones"/>
    <property type="match status" value="1"/>
</dbReference>
<dbReference type="PROSITE" id="PS01031">
    <property type="entry name" value="SHSP"/>
    <property type="match status" value="1"/>
</dbReference>
<protein>
    <submittedName>
        <fullName evidence="5">CRYAA</fullName>
    </submittedName>
</protein>
<dbReference type="InterPro" id="IPR002068">
    <property type="entry name" value="A-crystallin/Hsp20_dom"/>
</dbReference>
<keyword evidence="6" id="KW-1185">Reference proteome</keyword>
<evidence type="ECO:0000256" key="3">
    <source>
        <dbReference type="RuleBase" id="RU003616"/>
    </source>
</evidence>
<dbReference type="InterPro" id="IPR008978">
    <property type="entry name" value="HSP20-like_chaperone"/>
</dbReference>
<dbReference type="Pfam" id="PF00011">
    <property type="entry name" value="HSP20"/>
    <property type="match status" value="1"/>
</dbReference>
<dbReference type="PRINTS" id="PR00299">
    <property type="entry name" value="ACRYSTALLIN"/>
</dbReference>
<sequence length="117" mass="13124">MEDPLDDLLALPQHQSEVVHSDDKFQVHLDVSNYRPEELSVKMVAVVVRGKQEKKDGHSWVSREFNRRYSLPPDVDSQALTSTLTPQGVLTLEAPKMEPPGDQAVEQMAVEDKSGDQ</sequence>
<keyword evidence="1" id="KW-0346">Stress response</keyword>
<dbReference type="Gene3D" id="2.60.40.790">
    <property type="match status" value="1"/>
</dbReference>
<dbReference type="PANTHER" id="PTHR45640:SF13">
    <property type="entry name" value="HEAT SHOCK PROTEIN 22-RELATED"/>
    <property type="match status" value="1"/>
</dbReference>
<comment type="similarity">
    <text evidence="2 3">Belongs to the small heat shock protein (HSP20) family.</text>
</comment>
<evidence type="ECO:0000313" key="6">
    <source>
        <dbReference type="Proteomes" id="UP001235939"/>
    </source>
</evidence>
<evidence type="ECO:0000259" key="4">
    <source>
        <dbReference type="PROSITE" id="PS01031"/>
    </source>
</evidence>
<evidence type="ECO:0000256" key="2">
    <source>
        <dbReference type="PROSITE-ProRule" id="PRU00285"/>
    </source>
</evidence>
<evidence type="ECO:0000256" key="1">
    <source>
        <dbReference type="ARBA" id="ARBA00023016"/>
    </source>
</evidence>
<dbReference type="PANTHER" id="PTHR45640">
    <property type="entry name" value="HEAT SHOCK PROTEIN HSP-12.2-RELATED"/>
    <property type="match status" value="1"/>
</dbReference>
<reference evidence="5 6" key="1">
    <citation type="submission" date="2022-01" db="EMBL/GenBank/DDBJ databases">
        <title>A chromosomal length assembly of Cordylochernes scorpioides.</title>
        <authorList>
            <person name="Zeh D."/>
            <person name="Zeh J."/>
        </authorList>
    </citation>
    <scope>NUCLEOTIDE SEQUENCE [LARGE SCALE GENOMIC DNA]</scope>
    <source>
        <strain evidence="5">IN4F17</strain>
        <tissue evidence="5">Whole Body</tissue>
    </source>
</reference>
<dbReference type="InterPro" id="IPR001436">
    <property type="entry name" value="Alpha-crystallin/sHSP_animal"/>
</dbReference>
<proteinExistence type="inferred from homology"/>
<feature type="domain" description="SHSP" evidence="4">
    <location>
        <begin position="5"/>
        <end position="111"/>
    </location>
</feature>
<accession>A0ABY6K4Q4</accession>
<dbReference type="EMBL" id="CP092864">
    <property type="protein sequence ID" value="UYV62657.1"/>
    <property type="molecule type" value="Genomic_DNA"/>
</dbReference>
<dbReference type="CDD" id="cd06526">
    <property type="entry name" value="metazoan_ACD"/>
    <property type="match status" value="1"/>
</dbReference>
<evidence type="ECO:0000313" key="5">
    <source>
        <dbReference type="EMBL" id="UYV62657.1"/>
    </source>
</evidence>
<dbReference type="Proteomes" id="UP001235939">
    <property type="component" value="Chromosome 02"/>
</dbReference>
<gene>
    <name evidence="5" type="ORF">LAZ67_2001440</name>
</gene>
<name>A0ABY6K4Q4_9ARAC</name>
<organism evidence="5 6">
    <name type="scientific">Cordylochernes scorpioides</name>
    <dbReference type="NCBI Taxonomy" id="51811"/>
    <lineage>
        <taxon>Eukaryota</taxon>
        <taxon>Metazoa</taxon>
        <taxon>Ecdysozoa</taxon>
        <taxon>Arthropoda</taxon>
        <taxon>Chelicerata</taxon>
        <taxon>Arachnida</taxon>
        <taxon>Pseudoscorpiones</taxon>
        <taxon>Cheliferoidea</taxon>
        <taxon>Chernetidae</taxon>
        <taxon>Cordylochernes</taxon>
    </lineage>
</organism>